<dbReference type="InterPro" id="IPR002696">
    <property type="entry name" value="Membr_insert_effic_factor_YidD"/>
</dbReference>
<dbReference type="PANTHER" id="PTHR33383:SF1">
    <property type="entry name" value="MEMBRANE PROTEIN INSERTION EFFICIENCY FACTOR-RELATED"/>
    <property type="match status" value="1"/>
</dbReference>
<evidence type="ECO:0000256" key="1">
    <source>
        <dbReference type="HAMAP-Rule" id="MF_00386"/>
    </source>
</evidence>
<keyword evidence="2" id="KW-1133">Transmembrane helix</keyword>
<organism evidence="3 4">
    <name type="scientific">Pseudomonas aeruginosa</name>
    <dbReference type="NCBI Taxonomy" id="287"/>
    <lineage>
        <taxon>Bacteria</taxon>
        <taxon>Pseudomonadati</taxon>
        <taxon>Pseudomonadota</taxon>
        <taxon>Gammaproteobacteria</taxon>
        <taxon>Pseudomonadales</taxon>
        <taxon>Pseudomonadaceae</taxon>
        <taxon>Pseudomonas</taxon>
    </lineage>
</organism>
<dbReference type="PANTHER" id="PTHR33383">
    <property type="entry name" value="MEMBRANE PROTEIN INSERTION EFFICIENCY FACTOR-RELATED"/>
    <property type="match status" value="1"/>
</dbReference>
<dbReference type="HAMAP" id="MF_00386">
    <property type="entry name" value="UPF0161_YidD"/>
    <property type="match status" value="1"/>
</dbReference>
<dbReference type="NCBIfam" id="TIGR00278">
    <property type="entry name" value="membrane protein insertion efficiency factor YidD"/>
    <property type="match status" value="1"/>
</dbReference>
<feature type="transmembrane region" description="Helical" evidence="2">
    <location>
        <begin position="21"/>
        <end position="39"/>
    </location>
</feature>
<dbReference type="Pfam" id="PF01809">
    <property type="entry name" value="YidD"/>
    <property type="match status" value="1"/>
</dbReference>
<reference evidence="3 4" key="1">
    <citation type="submission" date="2018-08" db="EMBL/GenBank/DDBJ databases">
        <title>Recombination of ecologically and evolutionarily significant loci maintains genetic cohesion in the Pseudomonas syringae species complex.</title>
        <authorList>
            <person name="Dillon M."/>
            <person name="Thakur S."/>
            <person name="Almeida R.N.D."/>
            <person name="Weir B.S."/>
            <person name="Guttman D.S."/>
        </authorList>
    </citation>
    <scope>NUCLEOTIDE SEQUENCE [LARGE SCALE GENOMIC DNA]</scope>
    <source>
        <strain evidence="3 4">ICMP 7846</strain>
    </source>
</reference>
<evidence type="ECO:0000313" key="4">
    <source>
        <dbReference type="Proteomes" id="UP000270834"/>
    </source>
</evidence>
<dbReference type="SMART" id="SM01234">
    <property type="entry name" value="Haemolytic"/>
    <property type="match status" value="1"/>
</dbReference>
<dbReference type="GO" id="GO:0005886">
    <property type="term" value="C:plasma membrane"/>
    <property type="evidence" value="ECO:0007669"/>
    <property type="project" value="UniProtKB-SubCell"/>
</dbReference>
<dbReference type="Proteomes" id="UP000270834">
    <property type="component" value="Unassembled WGS sequence"/>
</dbReference>
<comment type="subcellular location">
    <subcellularLocation>
        <location evidence="1">Cell membrane</location>
        <topology evidence="1">Peripheral membrane protein</topology>
        <orientation evidence="1">Cytoplasmic side</orientation>
    </subcellularLocation>
</comment>
<gene>
    <name evidence="3" type="ORF">ALP65_03859</name>
</gene>
<comment type="function">
    <text evidence="1">Could be involved in insertion of integral membrane proteins into the membrane.</text>
</comment>
<dbReference type="AlphaFoldDB" id="A0A3M5EXT5"/>
<comment type="caution">
    <text evidence="3">The sequence shown here is derived from an EMBL/GenBank/DDBJ whole genome shotgun (WGS) entry which is preliminary data.</text>
</comment>
<sequence>MLLEDRQRRYNARSPPQPRRGLAMKFLLIGLIRFYQYAISPLIGPRCRFYPSCSHYTLEAIRVHGALRGGYLGARRLLRCHPWHPGGYDPVPERQEQACACHRTAKPGK</sequence>
<accession>A0A3M5EXT5</accession>
<evidence type="ECO:0000313" key="3">
    <source>
        <dbReference type="EMBL" id="RMS66200.1"/>
    </source>
</evidence>
<protein>
    <recommendedName>
        <fullName evidence="1">Putative membrane protein insertion efficiency factor</fullName>
    </recommendedName>
</protein>
<proteinExistence type="inferred from homology"/>
<keyword evidence="1 2" id="KW-0472">Membrane</keyword>
<dbReference type="EMBL" id="RBSQ01000039">
    <property type="protein sequence ID" value="RMS66200.1"/>
    <property type="molecule type" value="Genomic_DNA"/>
</dbReference>
<comment type="similarity">
    <text evidence="1">Belongs to the UPF0161 family.</text>
</comment>
<keyword evidence="1" id="KW-1003">Cell membrane</keyword>
<keyword evidence="2" id="KW-0812">Transmembrane</keyword>
<evidence type="ECO:0000256" key="2">
    <source>
        <dbReference type="SAM" id="Phobius"/>
    </source>
</evidence>
<name>A0A3M5EXT5_PSEAI</name>